<comment type="caution">
    <text evidence="1">The sequence shown here is derived from an EMBL/GenBank/DDBJ whole genome shotgun (WGS) entry which is preliminary data.</text>
</comment>
<sequence length="336" mass="37650">MNNIRKETAMLPQTHSPLFRLPGELRNEIFDLALTPSTPIVDPRWDTTIKPEHRQITSLGVALLRTCRAIYLEANDSVPLKKGDFVFTRIAHIQAFFSRLSLAQASHVRHITIDLKDAASGATTLHSEQSAIIANEWIHYFCCTRGAHMLGAWCADLSTLGSDIPYLRSLCFDLTNWQPNHAGSRLAGWKYLQSLLWKTRDLDSITLKGKCLDSSSWASQPVPWSLGLWFSPAFDKDESALVDLMGQTVRATGEKEIILITWHTADDGITSLRVCVGKAEDVCPLTNVEVPHSRDGKMLWDSFLEFKDNQVELTKRRKASLSISGTIWDNAPAIHV</sequence>
<dbReference type="InterPro" id="IPR038883">
    <property type="entry name" value="AN11006-like"/>
</dbReference>
<dbReference type="EMBL" id="JAHFXF010000241">
    <property type="protein sequence ID" value="KAG9692124.1"/>
    <property type="molecule type" value="Genomic_DNA"/>
</dbReference>
<feature type="non-terminal residue" evidence="1">
    <location>
        <position position="336"/>
    </location>
</feature>
<evidence type="ECO:0000313" key="1">
    <source>
        <dbReference type="EMBL" id="KAG9692124.1"/>
    </source>
</evidence>
<dbReference type="PANTHER" id="PTHR42085">
    <property type="entry name" value="F-BOX DOMAIN-CONTAINING PROTEIN"/>
    <property type="match status" value="1"/>
</dbReference>
<dbReference type="Proteomes" id="UP000779574">
    <property type="component" value="Unassembled WGS sequence"/>
</dbReference>
<dbReference type="PANTHER" id="PTHR42085:SF1">
    <property type="entry name" value="F-BOX DOMAIN-CONTAINING PROTEIN"/>
    <property type="match status" value="1"/>
</dbReference>
<reference evidence="1" key="2">
    <citation type="submission" date="2021-08" db="EMBL/GenBank/DDBJ databases">
        <authorList>
            <person name="Gostincar C."/>
            <person name="Sun X."/>
            <person name="Song Z."/>
            <person name="Gunde-Cimerman N."/>
        </authorList>
    </citation>
    <scope>NUCLEOTIDE SEQUENCE</scope>
    <source>
        <strain evidence="1">EXF-9911</strain>
    </source>
</reference>
<protein>
    <submittedName>
        <fullName evidence="1">Uncharacterized protein</fullName>
    </submittedName>
</protein>
<dbReference type="OrthoDB" id="62952at2759"/>
<proteinExistence type="predicted"/>
<reference evidence="1" key="1">
    <citation type="journal article" date="2021" name="J Fungi (Basel)">
        <title>Virulence traits and population genomics of the black yeast Aureobasidium melanogenum.</title>
        <authorList>
            <person name="Cernosa A."/>
            <person name="Sun X."/>
            <person name="Gostincar C."/>
            <person name="Fang C."/>
            <person name="Gunde-Cimerman N."/>
            <person name="Song Z."/>
        </authorList>
    </citation>
    <scope>NUCLEOTIDE SEQUENCE</scope>
    <source>
        <strain evidence="1">EXF-9911</strain>
    </source>
</reference>
<accession>A0A9P8ELS5</accession>
<name>A0A9P8ELS5_AURME</name>
<gene>
    <name evidence="1" type="ORF">KCU76_g6940</name>
</gene>
<dbReference type="AlphaFoldDB" id="A0A9P8ELS5"/>
<organism evidence="1 2">
    <name type="scientific">Aureobasidium melanogenum</name>
    <name type="common">Aureobasidium pullulans var. melanogenum</name>
    <dbReference type="NCBI Taxonomy" id="46634"/>
    <lineage>
        <taxon>Eukaryota</taxon>
        <taxon>Fungi</taxon>
        <taxon>Dikarya</taxon>
        <taxon>Ascomycota</taxon>
        <taxon>Pezizomycotina</taxon>
        <taxon>Dothideomycetes</taxon>
        <taxon>Dothideomycetidae</taxon>
        <taxon>Dothideales</taxon>
        <taxon>Saccotheciaceae</taxon>
        <taxon>Aureobasidium</taxon>
    </lineage>
</organism>
<evidence type="ECO:0000313" key="2">
    <source>
        <dbReference type="Proteomes" id="UP000779574"/>
    </source>
</evidence>